<protein>
    <submittedName>
        <fullName evidence="1">Uncharacterized protein</fullName>
    </submittedName>
</protein>
<dbReference type="InterPro" id="IPR012674">
    <property type="entry name" value="Calycin"/>
</dbReference>
<dbReference type="AlphaFoldDB" id="A0A7R9QY74"/>
<dbReference type="Gene3D" id="2.40.128.20">
    <property type="match status" value="1"/>
</dbReference>
<evidence type="ECO:0000313" key="2">
    <source>
        <dbReference type="Proteomes" id="UP000728032"/>
    </source>
</evidence>
<evidence type="ECO:0000313" key="1">
    <source>
        <dbReference type="EMBL" id="CAD7661555.1"/>
    </source>
</evidence>
<dbReference type="SUPFAM" id="SSF50814">
    <property type="entry name" value="Lipocalins"/>
    <property type="match status" value="1"/>
</dbReference>
<dbReference type="CDD" id="cd00742">
    <property type="entry name" value="FABP"/>
    <property type="match status" value="1"/>
</dbReference>
<dbReference type="EMBL" id="CAJPVJ010024135">
    <property type="protein sequence ID" value="CAG2178691.1"/>
    <property type="molecule type" value="Genomic_DNA"/>
</dbReference>
<dbReference type="Proteomes" id="UP000728032">
    <property type="component" value="Unassembled WGS sequence"/>
</dbReference>
<name>A0A7R9QY74_9ACAR</name>
<accession>A0A7R9QY74</accession>
<keyword evidence="2" id="KW-1185">Reference proteome</keyword>
<proteinExistence type="predicted"/>
<dbReference type="OrthoDB" id="354351at2759"/>
<reference evidence="1" key="1">
    <citation type="submission" date="2020-11" db="EMBL/GenBank/DDBJ databases">
        <authorList>
            <person name="Tran Van P."/>
        </authorList>
    </citation>
    <scope>NUCLEOTIDE SEQUENCE</scope>
</reference>
<gene>
    <name evidence="1" type="ORF">ONB1V03_LOCUS18116</name>
</gene>
<dbReference type="EMBL" id="OC938960">
    <property type="protein sequence ID" value="CAD7661555.1"/>
    <property type="molecule type" value="Genomic_DNA"/>
</dbReference>
<organism evidence="1">
    <name type="scientific">Oppiella nova</name>
    <dbReference type="NCBI Taxonomy" id="334625"/>
    <lineage>
        <taxon>Eukaryota</taxon>
        <taxon>Metazoa</taxon>
        <taxon>Ecdysozoa</taxon>
        <taxon>Arthropoda</taxon>
        <taxon>Chelicerata</taxon>
        <taxon>Arachnida</taxon>
        <taxon>Acari</taxon>
        <taxon>Acariformes</taxon>
        <taxon>Sarcoptiformes</taxon>
        <taxon>Oribatida</taxon>
        <taxon>Brachypylina</taxon>
        <taxon>Oppioidea</taxon>
        <taxon>Oppiidae</taxon>
        <taxon>Oppiella</taxon>
    </lineage>
</organism>
<sequence length="107" mass="11837">MNTPLKRCPLTEPGRLRLSWARSLTHHVLGAPLPRTWEITFELGKEFDAPRFGGTTAKSLVVADGNRLIQTVKGEKELKIVREFNGNELRATSTTGSVTAVTTYAKQ</sequence>